<comment type="caution">
    <text evidence="7">The sequence shown here is derived from an EMBL/GenBank/DDBJ whole genome shotgun (WGS) entry which is preliminary data.</text>
</comment>
<dbReference type="NCBIfam" id="TIGR04033">
    <property type="entry name" value="export_SdpB"/>
    <property type="match status" value="1"/>
</dbReference>
<feature type="transmembrane region" description="Helical" evidence="5">
    <location>
        <begin position="106"/>
        <end position="139"/>
    </location>
</feature>
<keyword evidence="3 5" id="KW-1133">Transmembrane helix</keyword>
<feature type="transmembrane region" description="Helical" evidence="5">
    <location>
        <begin position="227"/>
        <end position="247"/>
    </location>
</feature>
<evidence type="ECO:0000259" key="6">
    <source>
        <dbReference type="SMART" id="SM00752"/>
    </source>
</evidence>
<proteinExistence type="predicted"/>
<keyword evidence="2 5" id="KW-0812">Transmembrane</keyword>
<evidence type="ECO:0000256" key="1">
    <source>
        <dbReference type="ARBA" id="ARBA00004127"/>
    </source>
</evidence>
<name>A0ABS5PHB0_9FLAO</name>
<keyword evidence="4 5" id="KW-0472">Membrane</keyword>
<dbReference type="InterPro" id="IPR052964">
    <property type="entry name" value="Sporulation_signal_mat"/>
</dbReference>
<feature type="transmembrane region" description="Helical" evidence="5">
    <location>
        <begin position="25"/>
        <end position="47"/>
    </location>
</feature>
<comment type="subcellular location">
    <subcellularLocation>
        <location evidence="1">Endomembrane system</location>
        <topology evidence="1">Multi-pass membrane protein</topology>
    </subcellularLocation>
</comment>
<feature type="transmembrane region" description="Helical" evidence="5">
    <location>
        <begin position="160"/>
        <end position="180"/>
    </location>
</feature>
<dbReference type="PANTHER" id="PTHR39535:SF2">
    <property type="entry name" value="HTTM DOMAIN-CONTAINING PROTEIN"/>
    <property type="match status" value="1"/>
</dbReference>
<feature type="transmembrane region" description="Helical" evidence="5">
    <location>
        <begin position="196"/>
        <end position="215"/>
    </location>
</feature>
<evidence type="ECO:0000256" key="2">
    <source>
        <dbReference type="ARBA" id="ARBA00022692"/>
    </source>
</evidence>
<accession>A0ABS5PHB0</accession>
<dbReference type="SMART" id="SM00752">
    <property type="entry name" value="HTTM"/>
    <property type="match status" value="1"/>
</dbReference>
<evidence type="ECO:0000256" key="4">
    <source>
        <dbReference type="ARBA" id="ARBA00023136"/>
    </source>
</evidence>
<dbReference type="Proteomes" id="UP000722625">
    <property type="component" value="Unassembled WGS sequence"/>
</dbReference>
<dbReference type="PANTHER" id="PTHR39535">
    <property type="entry name" value="SPORULATION-DELAYING PROTEIN SDPB"/>
    <property type="match status" value="1"/>
</dbReference>
<sequence>MIEKINSQIKTSCLELFPYTNTVGFARSILALGTLLTLIANPISLLFHKEIDGTILNPLLNPVIPINEYNFFTLLGLDNIIYMKLLAILILCITISGYLIKITSLLHWWICISFLYFSSIIDGGDQIAAILSFLLIPFCLTDPRKNHWKHIKPNDSAKNIVGLFSIWIIRIQVAIIYYHASLGKLSVPEWVNGTAIYYWFNHSVFGMPISISVFMNKLLSSPVIISLLTYTVLALEILLFLGLLASVKYRKTILCFGILFHFFIIVYHGIFSFFFSICAALILFLYPTYQSINFKLWFLKK</sequence>
<dbReference type="EMBL" id="JAGYVZ010000031">
    <property type="protein sequence ID" value="MBS7233704.1"/>
    <property type="molecule type" value="Genomic_DNA"/>
</dbReference>
<keyword evidence="8" id="KW-1185">Reference proteome</keyword>
<feature type="domain" description="HTTM-like" evidence="6">
    <location>
        <begin position="15"/>
        <end position="289"/>
    </location>
</feature>
<evidence type="ECO:0000313" key="8">
    <source>
        <dbReference type="Proteomes" id="UP000722625"/>
    </source>
</evidence>
<feature type="transmembrane region" description="Helical" evidence="5">
    <location>
        <begin position="259"/>
        <end position="286"/>
    </location>
</feature>
<evidence type="ECO:0000313" key="7">
    <source>
        <dbReference type="EMBL" id="MBS7233704.1"/>
    </source>
</evidence>
<protein>
    <recommendedName>
        <fullName evidence="6">HTTM-like domain-containing protein</fullName>
    </recommendedName>
</protein>
<organism evidence="7 8">
    <name type="scientific">Flavobacterium psychroterrae</name>
    <dbReference type="NCBI Taxonomy" id="2133767"/>
    <lineage>
        <taxon>Bacteria</taxon>
        <taxon>Pseudomonadati</taxon>
        <taxon>Bacteroidota</taxon>
        <taxon>Flavobacteriia</taxon>
        <taxon>Flavobacteriales</taxon>
        <taxon>Flavobacteriaceae</taxon>
        <taxon>Flavobacterium</taxon>
    </lineage>
</organism>
<gene>
    <name evidence="7" type="ORF">KHA90_22060</name>
</gene>
<dbReference type="InterPro" id="IPR023894">
    <property type="entry name" value="Sporulation_SdpB"/>
</dbReference>
<dbReference type="InterPro" id="IPR011020">
    <property type="entry name" value="HTTM-like"/>
</dbReference>
<evidence type="ECO:0000256" key="5">
    <source>
        <dbReference type="SAM" id="Phobius"/>
    </source>
</evidence>
<reference evidence="7 8" key="1">
    <citation type="journal article" date="2018" name="Int. J. Syst. Evol. Microbiol.">
        <title>Flavobacterium chryseum sp. nov. and Flavobacterium psychroterrae sp. nov., novel environmental bacteria isolated from Antarctica.</title>
        <authorList>
            <person name="Kralova S."/>
            <person name="Svec P."/>
            <person name="Busse H.J."/>
            <person name="Stankova E."/>
            <person name="Vaczi P."/>
            <person name="Sedlacek I."/>
        </authorList>
    </citation>
    <scope>NUCLEOTIDE SEQUENCE [LARGE SCALE GENOMIC DNA]</scope>
    <source>
        <strain evidence="7 8">CCM 8827</strain>
    </source>
</reference>
<evidence type="ECO:0000256" key="3">
    <source>
        <dbReference type="ARBA" id="ARBA00022989"/>
    </source>
</evidence>
<feature type="transmembrane region" description="Helical" evidence="5">
    <location>
        <begin position="81"/>
        <end position="100"/>
    </location>
</feature>
<dbReference type="RefSeq" id="WP_213306732.1">
    <property type="nucleotide sequence ID" value="NZ_JAGYVZ010000031.1"/>
</dbReference>